<accession>X5MD68</accession>
<dbReference type="HOGENOM" id="CLU_007383_11_3_5"/>
<dbReference type="CDD" id="cd05266">
    <property type="entry name" value="SDR_a4"/>
    <property type="match status" value="1"/>
</dbReference>
<dbReference type="AlphaFoldDB" id="X5MD68"/>
<sequence length="291" mass="31389">MPRLFCFGLGFSALTFARRMQQQGWRVAGTCRSEDKADVLRAEGIDAHIFGDAPLADPAQALAGTTHLLASVPPGDDGDPVIASHGNDIQAIQGLEWIGYLSTTGVYGDRKGGYVNETSILLPSTERGKKRVTAELVWQDLAAAMNVPLHMFRLAGIYGPGRNQLVSLRKGKARRVEKPGQVFSRIHVDDIAQILEAAATSGLPTQPFNVCDNEAGPPQDVVAYAAELLGMDPPPLVPFDEAEMSPMGRSFYAESKRVKNDRIKDDLGVVLKYPTYREGLKALADAGDGKA</sequence>
<proteinExistence type="predicted"/>
<dbReference type="KEGG" id="pect:BN1012_Phect1723"/>
<dbReference type="RefSeq" id="WP_043948094.1">
    <property type="nucleotide sequence ID" value="NZ_HG966617.1"/>
</dbReference>
<keyword evidence="3" id="KW-1185">Reference proteome</keyword>
<keyword evidence="1" id="KW-0520">NAD</keyword>
<organism evidence="2 3">
    <name type="scientific">Candidatus Phaeomarinibacter ectocarpi</name>
    <dbReference type="NCBI Taxonomy" id="1458461"/>
    <lineage>
        <taxon>Bacteria</taxon>
        <taxon>Pseudomonadati</taxon>
        <taxon>Pseudomonadota</taxon>
        <taxon>Alphaproteobacteria</taxon>
        <taxon>Hyphomicrobiales</taxon>
        <taxon>Parvibaculaceae</taxon>
        <taxon>Candidatus Phaeomarinibacter</taxon>
    </lineage>
</organism>
<dbReference type="PANTHER" id="PTHR43574">
    <property type="entry name" value="EPIMERASE-RELATED"/>
    <property type="match status" value="1"/>
</dbReference>
<evidence type="ECO:0000313" key="3">
    <source>
        <dbReference type="Proteomes" id="UP000032160"/>
    </source>
</evidence>
<dbReference type="STRING" id="1458461.BN1012_Phect1723"/>
<dbReference type="InterPro" id="IPR036291">
    <property type="entry name" value="NAD(P)-bd_dom_sf"/>
</dbReference>
<protein>
    <submittedName>
        <fullName evidence="2">Nucleoside-diphosphate-sugar epimerases</fullName>
    </submittedName>
</protein>
<reference evidence="2 3" key="1">
    <citation type="journal article" date="2014" name="Front. Genet.">
        <title>Genome and metabolic network of "Candidatus Phaeomarinobacter ectocarpi" Ec32, a new candidate genus of Alphaproteobacteria frequently associated with brown algae.</title>
        <authorList>
            <person name="Dittami S.M."/>
            <person name="Barbeyron T."/>
            <person name="Boyen C."/>
            <person name="Cambefort J."/>
            <person name="Collet G."/>
            <person name="Delage L."/>
            <person name="Gobet A."/>
            <person name="Groisillier A."/>
            <person name="Leblanc C."/>
            <person name="Michel G."/>
            <person name="Scornet D."/>
            <person name="Siegel A."/>
            <person name="Tapia J.E."/>
            <person name="Tonon T."/>
        </authorList>
    </citation>
    <scope>NUCLEOTIDE SEQUENCE [LARGE SCALE GENOMIC DNA]</scope>
    <source>
        <strain evidence="2 3">Ec32</strain>
    </source>
</reference>
<dbReference type="EMBL" id="HG966617">
    <property type="protein sequence ID" value="CDO59937.1"/>
    <property type="molecule type" value="Genomic_DNA"/>
</dbReference>
<dbReference type="PATRIC" id="fig|1458461.3.peg.1725"/>
<gene>
    <name evidence="2" type="ORF">BN1012_Phect1723</name>
</gene>
<evidence type="ECO:0000313" key="2">
    <source>
        <dbReference type="EMBL" id="CDO59937.1"/>
    </source>
</evidence>
<dbReference type="OrthoDB" id="9808276at2"/>
<evidence type="ECO:0000256" key="1">
    <source>
        <dbReference type="ARBA" id="ARBA00023027"/>
    </source>
</evidence>
<name>X5MD68_9HYPH</name>
<dbReference type="Gene3D" id="3.40.50.720">
    <property type="entry name" value="NAD(P)-binding Rossmann-like Domain"/>
    <property type="match status" value="1"/>
</dbReference>
<dbReference type="Proteomes" id="UP000032160">
    <property type="component" value="Chromosome I"/>
</dbReference>
<dbReference type="SUPFAM" id="SSF51735">
    <property type="entry name" value="NAD(P)-binding Rossmann-fold domains"/>
    <property type="match status" value="1"/>
</dbReference>